<reference evidence="1" key="1">
    <citation type="submission" date="2016-01" db="EMBL/GenBank/DDBJ databases">
        <authorList>
            <person name="Peeters C."/>
        </authorList>
    </citation>
    <scope>NUCLEOTIDE SEQUENCE [LARGE SCALE GENOMIC DNA]</scope>
    <source>
        <strain evidence="1">LMG 22940</strain>
    </source>
</reference>
<dbReference type="EMBL" id="FCON02000093">
    <property type="protein sequence ID" value="SAL80474.1"/>
    <property type="molecule type" value="Genomic_DNA"/>
</dbReference>
<keyword evidence="2" id="KW-1185">Reference proteome</keyword>
<name>A0A158KHE2_9BURK</name>
<organism evidence="1 2">
    <name type="scientific">Caballeronia choica</name>
    <dbReference type="NCBI Taxonomy" id="326476"/>
    <lineage>
        <taxon>Bacteria</taxon>
        <taxon>Pseudomonadati</taxon>
        <taxon>Pseudomonadota</taxon>
        <taxon>Betaproteobacteria</taxon>
        <taxon>Burkholderiales</taxon>
        <taxon>Burkholderiaceae</taxon>
        <taxon>Caballeronia</taxon>
    </lineage>
</organism>
<dbReference type="Proteomes" id="UP000054770">
    <property type="component" value="Unassembled WGS sequence"/>
</dbReference>
<sequence length="590" mass="64741">MARAGIFIGVDQSGDLQPLNDAATGAARMHAWALQQGFADETHAKLITDANRHKVTPDRIYDAIEQILSGAGVDQLIVYFAGHGVRLRRSEHWLLTDAPTRSNAAVDVSSSVELARYCGVGHVVLISDACRVAPEGIQAQNVSGVDIFPNEGDASRAKPVDQFFACVLGRVASEIKDPAVLAGNFSALYTNTLLAALQGKHPQLLDFGEQGDTARYLRPRRLAKHLEVEIPKRVQELNLQFKVNQEPDAIITSDGPWLSRLDASVSTGRRRRVVRGFDLTSKGPPKSVRSVARQLVHSATQGEQSLLTDQMEEARVDAKPEVVHLVDTAERVARPFGPDHFETQCGIKTRGVHIAEVFAPRARATVLGDQSDIVRVELMEGPVATALLRFDGGFGMAVPLIEGFVAAISCENGEVIDVAYEPSANSWRWEEYRAHAPHVRSLRAVAAAASLHGRFRLDQADAALFAQRMQYAKGLDPTLAIYAAYAYHDLQMIHRIDQMSAYLRGDIGASLFDIELLRRSLVDKTVTHDNMIAPCFPLLSQGWALLRANRVKLHPALDGIEGSMRDSVWTTFSYAGLEKLKDALASREIR</sequence>
<evidence type="ECO:0000313" key="2">
    <source>
        <dbReference type="Proteomes" id="UP000054770"/>
    </source>
</evidence>
<comment type="caution">
    <text evidence="1">The sequence shown here is derived from an EMBL/GenBank/DDBJ whole genome shotgun (WGS) entry which is preliminary data.</text>
</comment>
<protein>
    <recommendedName>
        <fullName evidence="3">Caspase domain protein</fullName>
    </recommendedName>
</protein>
<dbReference type="RefSeq" id="WP_087647858.1">
    <property type="nucleotide sequence ID" value="NZ_FCON02000093.1"/>
</dbReference>
<evidence type="ECO:0000313" key="1">
    <source>
        <dbReference type="EMBL" id="SAL80474.1"/>
    </source>
</evidence>
<dbReference type="OrthoDB" id="6022002at2"/>
<dbReference type="AlphaFoldDB" id="A0A158KHE2"/>
<evidence type="ECO:0008006" key="3">
    <source>
        <dbReference type="Google" id="ProtNLM"/>
    </source>
</evidence>
<dbReference type="Gene3D" id="3.40.50.1460">
    <property type="match status" value="1"/>
</dbReference>
<gene>
    <name evidence="1" type="ORF">AWB68_05865</name>
</gene>
<proteinExistence type="predicted"/>
<accession>A0A158KHE2</accession>